<dbReference type="EMBL" id="VOBQ01000002">
    <property type="protein sequence ID" value="TWO73029.1"/>
    <property type="molecule type" value="Genomic_DNA"/>
</dbReference>
<comment type="caution">
    <text evidence="1">The sequence shown here is derived from an EMBL/GenBank/DDBJ whole genome shotgun (WGS) entry which is preliminary data.</text>
</comment>
<gene>
    <name evidence="1" type="ORF">FN976_01990</name>
</gene>
<dbReference type="Pfam" id="PF11017">
    <property type="entry name" value="DUF2855"/>
    <property type="match status" value="1"/>
</dbReference>
<evidence type="ECO:0000313" key="1">
    <source>
        <dbReference type="EMBL" id="TWO73029.1"/>
    </source>
</evidence>
<organism evidence="1 2">
    <name type="scientific">Caenimonas sedimenti</name>
    <dbReference type="NCBI Taxonomy" id="2596921"/>
    <lineage>
        <taxon>Bacteria</taxon>
        <taxon>Pseudomonadati</taxon>
        <taxon>Pseudomonadota</taxon>
        <taxon>Betaproteobacteria</taxon>
        <taxon>Burkholderiales</taxon>
        <taxon>Comamonadaceae</taxon>
        <taxon>Caenimonas</taxon>
    </lineage>
</organism>
<dbReference type="AlphaFoldDB" id="A0A562ZWN2"/>
<keyword evidence="2" id="KW-1185">Reference proteome</keyword>
<dbReference type="InterPro" id="IPR021276">
    <property type="entry name" value="DUF2855"/>
</dbReference>
<reference evidence="1 2" key="1">
    <citation type="submission" date="2019-07" db="EMBL/GenBank/DDBJ databases">
        <title>Caenimonas sedimenti sp. nov., isolated from activated sludge.</title>
        <authorList>
            <person name="Xu J."/>
        </authorList>
    </citation>
    <scope>NUCLEOTIDE SEQUENCE [LARGE SCALE GENOMIC DNA]</scope>
    <source>
        <strain evidence="1 2">HX-9-20</strain>
    </source>
</reference>
<dbReference type="Proteomes" id="UP000318199">
    <property type="component" value="Unassembled WGS sequence"/>
</dbReference>
<protein>
    <submittedName>
        <fullName evidence="1">DUF2855 family protein</fullName>
    </submittedName>
</protein>
<dbReference type="RefSeq" id="WP_145890433.1">
    <property type="nucleotide sequence ID" value="NZ_VOBQ01000002.1"/>
</dbReference>
<evidence type="ECO:0000313" key="2">
    <source>
        <dbReference type="Proteomes" id="UP000318199"/>
    </source>
</evidence>
<sequence>MPQLQRVLTDKSALNHSVLDTSPLAPAAAGEAILRLGRAALTTNNITYAAFGEAMQYWNFFPTGREGWGHMPVWGFADVVESTVDGVEPGERFYGYFPLASHLRMQPVRVSERGFYDGAAHRLSLVSAYNQYTRASHDAAYRAADENHQMLLRPLFITSFMLADFLHDNAFFGARRLVVSSASSKTAYGTAFCLEGMKEVELVALTSAGNRAFVEGLGCYQRTVSYDELSTLDASSPTLYVDFSGDEALRERVHQHFGGALVYDCFAGSAQNTEFLREKELPGPKPEFYFAPVQIRKRNADWGHAEVNRRFNEAQLAFIRRVADGPKAWMKVEEHQGLEAAQDLIAELCAGRIDPKLGHVVVLDGTAS</sequence>
<name>A0A562ZWN2_9BURK</name>
<proteinExistence type="predicted"/>
<dbReference type="OrthoDB" id="8953110at2"/>
<accession>A0A562ZWN2</accession>